<sequence length="347" mass="40319">MSFDKLMLNRPNYTAKNILQPLFVSARPLNYVLTPTLNKTENKDRPQNFIENQRKTLHQKNDSNKSQSINIKKQRVQDAYNQLSDFNDKKQIIASLKTLNSADERIQLIDKILERKDEMMVAQLKLKAVKLEPIFNVIRRKLRKQRLGSATPNQSKKGTIIMRQKTSDDLPKTMPDQTRDSKEKQDHSIQQQETIIEDQIIEKIQTKFTAGVAFSWLANRHDTKQIQLDPDPTERQYLRRSTALQYGKNTMNRLKQQVSKKVSENSDELIRIGNYKLEPKKEKNNLSKIKAKVDSGLIKPQQPVLPKVNIIKRQDTLGYVTSERKEISALGEIQTFRSDSKIRLLKL</sequence>
<dbReference type="OMA" id="RKDEMMV"/>
<proteinExistence type="predicted"/>
<dbReference type="AlphaFoldDB" id="A0A8S1K7L7"/>
<dbReference type="EMBL" id="CAJJDM010000012">
    <property type="protein sequence ID" value="CAD8050761.1"/>
    <property type="molecule type" value="Genomic_DNA"/>
</dbReference>
<organism evidence="2 3">
    <name type="scientific">Paramecium primaurelia</name>
    <dbReference type="NCBI Taxonomy" id="5886"/>
    <lineage>
        <taxon>Eukaryota</taxon>
        <taxon>Sar</taxon>
        <taxon>Alveolata</taxon>
        <taxon>Ciliophora</taxon>
        <taxon>Intramacronucleata</taxon>
        <taxon>Oligohymenophorea</taxon>
        <taxon>Peniculida</taxon>
        <taxon>Parameciidae</taxon>
        <taxon>Paramecium</taxon>
    </lineage>
</organism>
<feature type="compositionally biased region" description="Polar residues" evidence="1">
    <location>
        <begin position="148"/>
        <end position="157"/>
    </location>
</feature>
<name>A0A8S1K7L7_PARPR</name>
<gene>
    <name evidence="2" type="ORF">PPRIM_AZ9-3.1.T0170219</name>
</gene>
<evidence type="ECO:0000256" key="1">
    <source>
        <dbReference type="SAM" id="MobiDB-lite"/>
    </source>
</evidence>
<keyword evidence="3" id="KW-1185">Reference proteome</keyword>
<protein>
    <submittedName>
        <fullName evidence="2">Uncharacterized protein</fullName>
    </submittedName>
</protein>
<reference evidence="2" key="1">
    <citation type="submission" date="2021-01" db="EMBL/GenBank/DDBJ databases">
        <authorList>
            <consortium name="Genoscope - CEA"/>
            <person name="William W."/>
        </authorList>
    </citation>
    <scope>NUCLEOTIDE SEQUENCE</scope>
</reference>
<feature type="region of interest" description="Disordered" evidence="1">
    <location>
        <begin position="146"/>
        <end position="190"/>
    </location>
</feature>
<evidence type="ECO:0000313" key="2">
    <source>
        <dbReference type="EMBL" id="CAD8050761.1"/>
    </source>
</evidence>
<evidence type="ECO:0000313" key="3">
    <source>
        <dbReference type="Proteomes" id="UP000688137"/>
    </source>
</evidence>
<dbReference type="Proteomes" id="UP000688137">
    <property type="component" value="Unassembled WGS sequence"/>
</dbReference>
<comment type="caution">
    <text evidence="2">The sequence shown here is derived from an EMBL/GenBank/DDBJ whole genome shotgun (WGS) entry which is preliminary data.</text>
</comment>
<accession>A0A8S1K7L7</accession>
<feature type="compositionally biased region" description="Basic and acidic residues" evidence="1">
    <location>
        <begin position="165"/>
        <end position="187"/>
    </location>
</feature>